<feature type="transmembrane region" description="Helical" evidence="7">
    <location>
        <begin position="30"/>
        <end position="47"/>
    </location>
</feature>
<reference evidence="8 9" key="1">
    <citation type="submission" date="2019-05" db="EMBL/GenBank/DDBJ databases">
        <title>Draft genome sequence of Nonomuraea turkmeniaca DSM 43926.</title>
        <authorList>
            <person name="Saricaoglu S."/>
            <person name="Isik K."/>
        </authorList>
    </citation>
    <scope>NUCLEOTIDE SEQUENCE [LARGE SCALE GENOMIC DNA]</scope>
    <source>
        <strain evidence="8 9">DSM 43926</strain>
    </source>
</reference>
<feature type="transmembrane region" description="Helical" evidence="7">
    <location>
        <begin position="217"/>
        <end position="233"/>
    </location>
</feature>
<keyword evidence="3" id="KW-1003">Cell membrane</keyword>
<feature type="transmembrane region" description="Helical" evidence="7">
    <location>
        <begin position="93"/>
        <end position="111"/>
    </location>
</feature>
<dbReference type="InterPro" id="IPR018383">
    <property type="entry name" value="UPF0324_pro"/>
</dbReference>
<dbReference type="Pfam" id="PF03601">
    <property type="entry name" value="Cons_hypoth698"/>
    <property type="match status" value="1"/>
</dbReference>
<comment type="similarity">
    <text evidence="2">Belongs to the UPF0324 family.</text>
</comment>
<keyword evidence="4 7" id="KW-0812">Transmembrane</keyword>
<feature type="transmembrane region" description="Helical" evidence="7">
    <location>
        <begin position="123"/>
        <end position="145"/>
    </location>
</feature>
<dbReference type="PANTHER" id="PTHR30106">
    <property type="entry name" value="INNER MEMBRANE PROTEIN YEIH-RELATED"/>
    <property type="match status" value="1"/>
</dbReference>
<feature type="transmembrane region" description="Helical" evidence="7">
    <location>
        <begin position="68"/>
        <end position="87"/>
    </location>
</feature>
<feature type="transmembrane region" description="Helical" evidence="7">
    <location>
        <begin position="311"/>
        <end position="331"/>
    </location>
</feature>
<evidence type="ECO:0000256" key="7">
    <source>
        <dbReference type="SAM" id="Phobius"/>
    </source>
</evidence>
<dbReference type="AlphaFoldDB" id="A0A5S4FWR4"/>
<dbReference type="PANTHER" id="PTHR30106:SF1">
    <property type="entry name" value="UPF0324 MEMBRANE PROTEIN FN0533"/>
    <property type="match status" value="1"/>
</dbReference>
<protein>
    <submittedName>
        <fullName evidence="8">Putative sulfate exporter family transporter</fullName>
    </submittedName>
</protein>
<keyword evidence="5 7" id="KW-1133">Transmembrane helix</keyword>
<sequence length="336" mass="33507">MGHQGVVPGLALAGALAALAIGLGSLVPVVGGPVFGIMAGVAAAWALRRSAPALLDRCRPGSAVAGRHVLQAAIVVMGLGLPLTEVLGVSGTTLPVMLGTLGIALAGAWLLGGLLRLHPETRLLIGVGTGICGASAIAAVAAVARPAQERVAQAMGTIFLFNVLAVLAYPLFGRLLGLSPQGFGLWAGTAINDTSSVVAAAYSFGTEAGRHAVVVKLARSLMIVPICLAVHAWRRGRRGPGPGVRSAGVLRAFPLFIVAFLAASALAAGGAIPSSWAPVLSWLGSSLITVALTGIGITLDPAGVRRSGPRSLLLGGLLGIAVGATSLLLQACTGRL</sequence>
<comment type="caution">
    <text evidence="8">The sequence shown here is derived from an EMBL/GenBank/DDBJ whole genome shotgun (WGS) entry which is preliminary data.</text>
</comment>
<evidence type="ECO:0000313" key="9">
    <source>
        <dbReference type="Proteomes" id="UP000309128"/>
    </source>
</evidence>
<feature type="transmembrane region" description="Helical" evidence="7">
    <location>
        <begin position="151"/>
        <end position="172"/>
    </location>
</feature>
<dbReference type="EMBL" id="VCKY01000004">
    <property type="protein sequence ID" value="TMR25122.1"/>
    <property type="molecule type" value="Genomic_DNA"/>
</dbReference>
<accession>A0A5S4FWR4</accession>
<feature type="transmembrane region" description="Helical" evidence="7">
    <location>
        <begin position="253"/>
        <end position="273"/>
    </location>
</feature>
<gene>
    <name evidence="8" type="ORF">ETD86_01880</name>
</gene>
<dbReference type="OrthoDB" id="9766798at2"/>
<evidence type="ECO:0000256" key="4">
    <source>
        <dbReference type="ARBA" id="ARBA00022692"/>
    </source>
</evidence>
<feature type="transmembrane region" description="Helical" evidence="7">
    <location>
        <begin position="279"/>
        <end position="299"/>
    </location>
</feature>
<keyword evidence="6 7" id="KW-0472">Membrane</keyword>
<evidence type="ECO:0000256" key="1">
    <source>
        <dbReference type="ARBA" id="ARBA00004651"/>
    </source>
</evidence>
<evidence type="ECO:0000256" key="2">
    <source>
        <dbReference type="ARBA" id="ARBA00007977"/>
    </source>
</evidence>
<evidence type="ECO:0000313" key="8">
    <source>
        <dbReference type="EMBL" id="TMR25122.1"/>
    </source>
</evidence>
<comment type="subcellular location">
    <subcellularLocation>
        <location evidence="1">Cell membrane</location>
        <topology evidence="1">Multi-pass membrane protein</topology>
    </subcellularLocation>
</comment>
<evidence type="ECO:0000256" key="6">
    <source>
        <dbReference type="ARBA" id="ARBA00023136"/>
    </source>
</evidence>
<evidence type="ECO:0000256" key="5">
    <source>
        <dbReference type="ARBA" id="ARBA00022989"/>
    </source>
</evidence>
<organism evidence="8 9">
    <name type="scientific">Nonomuraea turkmeniaca</name>
    <dbReference type="NCBI Taxonomy" id="103838"/>
    <lineage>
        <taxon>Bacteria</taxon>
        <taxon>Bacillati</taxon>
        <taxon>Actinomycetota</taxon>
        <taxon>Actinomycetes</taxon>
        <taxon>Streptosporangiales</taxon>
        <taxon>Streptosporangiaceae</taxon>
        <taxon>Nonomuraea</taxon>
    </lineage>
</organism>
<dbReference type="GO" id="GO:0005886">
    <property type="term" value="C:plasma membrane"/>
    <property type="evidence" value="ECO:0007669"/>
    <property type="project" value="UniProtKB-SubCell"/>
</dbReference>
<evidence type="ECO:0000256" key="3">
    <source>
        <dbReference type="ARBA" id="ARBA00022475"/>
    </source>
</evidence>
<dbReference type="Proteomes" id="UP000309128">
    <property type="component" value="Unassembled WGS sequence"/>
</dbReference>
<proteinExistence type="inferred from homology"/>
<name>A0A5S4FWR4_9ACTN</name>
<dbReference type="RefSeq" id="WP_138664312.1">
    <property type="nucleotide sequence ID" value="NZ_VCKY01000004.1"/>
</dbReference>
<feature type="transmembrane region" description="Helical" evidence="7">
    <location>
        <begin position="184"/>
        <end position="205"/>
    </location>
</feature>
<keyword evidence="9" id="KW-1185">Reference proteome</keyword>